<keyword evidence="6 9" id="KW-0472">Membrane</keyword>
<feature type="compositionally biased region" description="Low complexity" evidence="8">
    <location>
        <begin position="96"/>
        <end position="109"/>
    </location>
</feature>
<dbReference type="PRINTS" id="PR01700">
    <property type="entry name" value="CD34ANTIGEN"/>
</dbReference>
<dbReference type="Pfam" id="PF06365">
    <property type="entry name" value="CD34_antigen"/>
    <property type="match status" value="1"/>
</dbReference>
<dbReference type="Ensembl" id="ENSAZOT00000018622.1">
    <property type="protein sequence ID" value="ENSAZOP00000017324.1"/>
    <property type="gene ID" value="ENSAZOG00000011281.1"/>
</dbReference>
<proteinExistence type="predicted"/>
<evidence type="ECO:0000256" key="4">
    <source>
        <dbReference type="ARBA" id="ARBA00022889"/>
    </source>
</evidence>
<dbReference type="GO" id="GO:0007160">
    <property type="term" value="P:cell-matrix adhesion"/>
    <property type="evidence" value="ECO:0007669"/>
    <property type="project" value="TreeGrafter"/>
</dbReference>
<feature type="region of interest" description="Disordered" evidence="8">
    <location>
        <begin position="96"/>
        <end position="162"/>
    </location>
</feature>
<evidence type="ECO:0000256" key="10">
    <source>
        <dbReference type="SAM" id="SignalP"/>
    </source>
</evidence>
<evidence type="ECO:0000256" key="5">
    <source>
        <dbReference type="ARBA" id="ARBA00022989"/>
    </source>
</evidence>
<evidence type="ECO:0000256" key="2">
    <source>
        <dbReference type="ARBA" id="ARBA00022692"/>
    </source>
</evidence>
<reference evidence="11" key="1">
    <citation type="submission" date="2025-08" db="UniProtKB">
        <authorList>
            <consortium name="Ensembl"/>
        </authorList>
    </citation>
    <scope>IDENTIFICATION</scope>
</reference>
<feature type="chain" id="PRO_5034794604" evidence="10">
    <location>
        <begin position="21"/>
        <end position="392"/>
    </location>
</feature>
<dbReference type="PANTHER" id="PTHR16677:SF1">
    <property type="entry name" value="HEMATOPOIETIC PROGENITOR CELL ANTIGEN CD34"/>
    <property type="match status" value="1"/>
</dbReference>
<keyword evidence="3 10" id="KW-0732">Signal</keyword>
<feature type="signal peptide" evidence="10">
    <location>
        <begin position="1"/>
        <end position="20"/>
    </location>
</feature>
<feature type="region of interest" description="Disordered" evidence="8">
    <location>
        <begin position="55"/>
        <end position="78"/>
    </location>
</feature>
<feature type="compositionally biased region" description="Polar residues" evidence="8">
    <location>
        <begin position="110"/>
        <end position="128"/>
    </location>
</feature>
<dbReference type="PANTHER" id="PTHR16677">
    <property type="entry name" value="HEMATOPOIETIC PROGENITOR CELL ANTIGEN CD34"/>
    <property type="match status" value="1"/>
</dbReference>
<dbReference type="Proteomes" id="UP000694549">
    <property type="component" value="Unplaced"/>
</dbReference>
<feature type="compositionally biased region" description="Polar residues" evidence="8">
    <location>
        <begin position="143"/>
        <end position="162"/>
    </location>
</feature>
<name>A0A8B9V6W0_9AVES</name>
<dbReference type="GO" id="GO:0005886">
    <property type="term" value="C:plasma membrane"/>
    <property type="evidence" value="ECO:0007669"/>
    <property type="project" value="UniProtKB-ARBA"/>
</dbReference>
<reference evidence="11" key="2">
    <citation type="submission" date="2025-09" db="UniProtKB">
        <authorList>
            <consortium name="Ensembl"/>
        </authorList>
    </citation>
    <scope>IDENTIFICATION</scope>
</reference>
<feature type="compositionally biased region" description="Polar residues" evidence="8">
    <location>
        <begin position="368"/>
        <end position="381"/>
    </location>
</feature>
<organism evidence="11 12">
    <name type="scientific">Anas zonorhyncha</name>
    <name type="common">Eastern spot-billed duck</name>
    <dbReference type="NCBI Taxonomy" id="75864"/>
    <lineage>
        <taxon>Eukaryota</taxon>
        <taxon>Metazoa</taxon>
        <taxon>Chordata</taxon>
        <taxon>Craniata</taxon>
        <taxon>Vertebrata</taxon>
        <taxon>Euteleostomi</taxon>
        <taxon>Archelosauria</taxon>
        <taxon>Archosauria</taxon>
        <taxon>Dinosauria</taxon>
        <taxon>Saurischia</taxon>
        <taxon>Theropoda</taxon>
        <taxon>Coelurosauria</taxon>
        <taxon>Aves</taxon>
        <taxon>Neognathae</taxon>
        <taxon>Galloanserae</taxon>
        <taxon>Anseriformes</taxon>
        <taxon>Anatidae</taxon>
        <taxon>Anatinae</taxon>
        <taxon>Anas</taxon>
    </lineage>
</organism>
<accession>A0A8B9V6W0</accession>
<evidence type="ECO:0000313" key="11">
    <source>
        <dbReference type="Ensembl" id="ENSAZOP00000017324.1"/>
    </source>
</evidence>
<dbReference type="AlphaFoldDB" id="A0A8B9V6W0"/>
<keyword evidence="12" id="KW-1185">Reference proteome</keyword>
<keyword evidence="7" id="KW-0325">Glycoprotein</keyword>
<evidence type="ECO:0000256" key="3">
    <source>
        <dbReference type="ARBA" id="ARBA00022729"/>
    </source>
</evidence>
<evidence type="ECO:0000313" key="12">
    <source>
        <dbReference type="Proteomes" id="UP000694549"/>
    </source>
</evidence>
<evidence type="ECO:0000256" key="1">
    <source>
        <dbReference type="ARBA" id="ARBA00004479"/>
    </source>
</evidence>
<keyword evidence="2 9" id="KW-0812">Transmembrane</keyword>
<evidence type="ECO:0000256" key="6">
    <source>
        <dbReference type="ARBA" id="ARBA00023136"/>
    </source>
</evidence>
<dbReference type="InterPro" id="IPR008083">
    <property type="entry name" value="CD34"/>
</dbReference>
<evidence type="ECO:0000256" key="9">
    <source>
        <dbReference type="SAM" id="Phobius"/>
    </source>
</evidence>
<feature type="region of interest" description="Disordered" evidence="8">
    <location>
        <begin position="341"/>
        <end position="392"/>
    </location>
</feature>
<protein>
    <submittedName>
        <fullName evidence="11">CD34 molecule</fullName>
    </submittedName>
</protein>
<feature type="compositionally biased region" description="Polar residues" evidence="8">
    <location>
        <begin position="63"/>
        <end position="78"/>
    </location>
</feature>
<feature type="transmembrane region" description="Helical" evidence="9">
    <location>
        <begin position="304"/>
        <end position="325"/>
    </location>
</feature>
<evidence type="ECO:0000256" key="8">
    <source>
        <dbReference type="SAM" id="MobiDB-lite"/>
    </source>
</evidence>
<sequence>MGPLLLKHVAAGCLLLSSSAFPRFVPALAVCLPPLPADNETQSLRSPFCAGTAADGLTDTPAPASTSTETDLSGTGSLAATGALSSTVPALESLAADTARPAAATPSSPGLSTVQTSPQQSSKPSEAPTQARGATLEDASTGVPMTQNPEVNASKTEATQEGTLAPLSSTATSELMPVLEASTEPHVASGVPKPITCHNVKDVSDTGAICLRLNESNTCKQFLEMKGSDLWSAICEENTRHVPSPCHIKLAKSEVDHDCLLLILVNETDPATDVLQESHWEKFGIKSLQRGSVRSHQDFSRKTLTALVTSGLLLAFLGMAGYFLMKRRSWSPAGQRLDEDQYDMEDGSQGSPALTVASPEPQEKPSLNGAQENGASRNGRSAAQRGLADTPM</sequence>
<evidence type="ECO:0000256" key="7">
    <source>
        <dbReference type="ARBA" id="ARBA00023180"/>
    </source>
</evidence>
<comment type="subcellular location">
    <subcellularLocation>
        <location evidence="1">Membrane</location>
        <topology evidence="1">Single-pass type I membrane protein</topology>
    </subcellularLocation>
</comment>
<keyword evidence="5 9" id="KW-1133">Transmembrane helix</keyword>
<dbReference type="InterPro" id="IPR013836">
    <property type="entry name" value="CD34/Podocalyxin"/>
</dbReference>
<keyword evidence="4" id="KW-0130">Cell adhesion</keyword>